<reference evidence="1" key="1">
    <citation type="submission" date="2022-06" db="EMBL/GenBank/DDBJ databases">
        <title>Natrinema sp. a new haloarchaeum isolate from saline soil.</title>
        <authorList>
            <person name="Strakova D."/>
            <person name="Galisteo C."/>
            <person name="Sanchez-Porro C."/>
            <person name="Ventosa A."/>
        </authorList>
    </citation>
    <scope>NUCLEOTIDE SEQUENCE</scope>
    <source>
        <strain evidence="1">S1CR25-10</strain>
    </source>
</reference>
<sequence length="114" mass="13080">MTDDRHALAFLAAHAAGDFPLQTDWMASRKFDSRLARAAHVTVYTAAFLPAARRTDWSRRRTATFLAFLWASHFLVDSRRWYENRDGFPTRALWFDQALHLIALAVALEVANDD</sequence>
<evidence type="ECO:0000313" key="2">
    <source>
        <dbReference type="Proteomes" id="UP001154061"/>
    </source>
</evidence>
<comment type="caution">
    <text evidence="1">The sequence shown here is derived from an EMBL/GenBank/DDBJ whole genome shotgun (WGS) entry which is preliminary data.</text>
</comment>
<name>A0A9Q4Q1U0_9EURY</name>
<accession>A0A9Q4Q1U0</accession>
<dbReference type="AlphaFoldDB" id="A0A9Q4Q1U0"/>
<dbReference type="RefSeq" id="WP_277525132.1">
    <property type="nucleotide sequence ID" value="NZ_JAMQOT010000015.1"/>
</dbReference>
<organism evidence="1 2">
    <name type="scientific">Natrinema salsiterrestre</name>
    <dbReference type="NCBI Taxonomy" id="2950540"/>
    <lineage>
        <taxon>Archaea</taxon>
        <taxon>Methanobacteriati</taxon>
        <taxon>Methanobacteriota</taxon>
        <taxon>Stenosarchaea group</taxon>
        <taxon>Halobacteria</taxon>
        <taxon>Halobacteriales</taxon>
        <taxon>Natrialbaceae</taxon>
        <taxon>Natrinema</taxon>
    </lineage>
</organism>
<dbReference type="Pfam" id="PF11750">
    <property type="entry name" value="DUF3307"/>
    <property type="match status" value="1"/>
</dbReference>
<dbReference type="InterPro" id="IPR021737">
    <property type="entry name" value="Phage_phiKZ_Orf197"/>
</dbReference>
<dbReference type="Proteomes" id="UP001154061">
    <property type="component" value="Unassembled WGS sequence"/>
</dbReference>
<evidence type="ECO:0000313" key="1">
    <source>
        <dbReference type="EMBL" id="MDF9748425.1"/>
    </source>
</evidence>
<gene>
    <name evidence="1" type="ORF">NDI89_22940</name>
</gene>
<dbReference type="EMBL" id="JAMQOT010000015">
    <property type="protein sequence ID" value="MDF9748425.1"/>
    <property type="molecule type" value="Genomic_DNA"/>
</dbReference>
<keyword evidence="2" id="KW-1185">Reference proteome</keyword>
<protein>
    <submittedName>
        <fullName evidence="1">DUF3307 domain-containing protein</fullName>
    </submittedName>
</protein>
<proteinExistence type="predicted"/>